<evidence type="ECO:0000313" key="1">
    <source>
        <dbReference type="EMBL" id="MFC6363550.1"/>
    </source>
</evidence>
<dbReference type="EMBL" id="JBHSUC010000035">
    <property type="protein sequence ID" value="MFC6363550.1"/>
    <property type="molecule type" value="Genomic_DNA"/>
</dbReference>
<protein>
    <submittedName>
        <fullName evidence="1">Uncharacterized protein</fullName>
    </submittedName>
</protein>
<dbReference type="Proteomes" id="UP001596215">
    <property type="component" value="Unassembled WGS sequence"/>
</dbReference>
<organism evidence="1 2">
    <name type="scientific">Tatumella punctata</name>
    <dbReference type="NCBI Taxonomy" id="399969"/>
    <lineage>
        <taxon>Bacteria</taxon>
        <taxon>Pseudomonadati</taxon>
        <taxon>Pseudomonadota</taxon>
        <taxon>Gammaproteobacteria</taxon>
        <taxon>Enterobacterales</taxon>
        <taxon>Erwiniaceae</taxon>
        <taxon>Tatumella</taxon>
    </lineage>
</organism>
<sequence>MATTIGGVIGAATNLLNHVKSFTTTQLDRIQKFVNDAARPRPEAFA</sequence>
<reference evidence="2" key="1">
    <citation type="journal article" date="2019" name="Int. J. Syst. Evol. Microbiol.">
        <title>The Global Catalogue of Microorganisms (GCM) 10K type strain sequencing project: providing services to taxonomists for standard genome sequencing and annotation.</title>
        <authorList>
            <consortium name="The Broad Institute Genomics Platform"/>
            <consortium name="The Broad Institute Genome Sequencing Center for Infectious Disease"/>
            <person name="Wu L."/>
            <person name="Ma J."/>
        </authorList>
    </citation>
    <scope>NUCLEOTIDE SEQUENCE [LARGE SCALE GENOMIC DNA]</scope>
    <source>
        <strain evidence="2">CGMCC 4.1530</strain>
    </source>
</reference>
<dbReference type="RefSeq" id="WP_343876607.1">
    <property type="nucleotide sequence ID" value="NZ_BAAAFW010000011.1"/>
</dbReference>
<proteinExistence type="predicted"/>
<evidence type="ECO:0000313" key="2">
    <source>
        <dbReference type="Proteomes" id="UP001596215"/>
    </source>
</evidence>
<keyword evidence="2" id="KW-1185">Reference proteome</keyword>
<comment type="caution">
    <text evidence="1">The sequence shown here is derived from an EMBL/GenBank/DDBJ whole genome shotgun (WGS) entry which is preliminary data.</text>
</comment>
<gene>
    <name evidence="1" type="ORF">ACFP73_15930</name>
</gene>
<name>A0ABW1VTG3_9GAMM</name>
<accession>A0ABW1VTG3</accession>